<feature type="transmembrane region" description="Helical" evidence="1">
    <location>
        <begin position="6"/>
        <end position="22"/>
    </location>
</feature>
<evidence type="ECO:0000313" key="2">
    <source>
        <dbReference type="EMBL" id="KEK23495.1"/>
    </source>
</evidence>
<keyword evidence="1" id="KW-0812">Transmembrane</keyword>
<feature type="transmembrane region" description="Helical" evidence="1">
    <location>
        <begin position="34"/>
        <end position="54"/>
    </location>
</feature>
<keyword evidence="3" id="KW-1185">Reference proteome</keyword>
<evidence type="ECO:0008006" key="4">
    <source>
        <dbReference type="Google" id="ProtNLM"/>
    </source>
</evidence>
<keyword evidence="1" id="KW-1133">Transmembrane helix</keyword>
<dbReference type="eggNOG" id="ENOG5033CD4">
    <property type="taxonomic scope" value="Bacteria"/>
</dbReference>
<dbReference type="RefSeq" id="WP_033675488.1">
    <property type="nucleotide sequence ID" value="NZ_JOTM01000015.1"/>
</dbReference>
<organism evidence="2 3">
    <name type="scientific">Bacillus gaemokensis</name>
    <dbReference type="NCBI Taxonomy" id="574375"/>
    <lineage>
        <taxon>Bacteria</taxon>
        <taxon>Bacillati</taxon>
        <taxon>Bacillota</taxon>
        <taxon>Bacilli</taxon>
        <taxon>Bacillales</taxon>
        <taxon>Bacillaceae</taxon>
        <taxon>Bacillus</taxon>
        <taxon>Bacillus cereus group</taxon>
    </lineage>
</organism>
<reference evidence="2 3" key="1">
    <citation type="submission" date="2014-06" db="EMBL/GenBank/DDBJ databases">
        <title>Draft genome sequence of Bacillus gaemokensis JCM 15801 (MCCC 1A00707).</title>
        <authorList>
            <person name="Lai Q."/>
            <person name="Liu Y."/>
            <person name="Shao Z."/>
        </authorList>
    </citation>
    <scope>NUCLEOTIDE SEQUENCE [LARGE SCALE GENOMIC DNA]</scope>
    <source>
        <strain evidence="2 3">JCM 15801</strain>
    </source>
</reference>
<dbReference type="OrthoDB" id="2427984at2"/>
<dbReference type="AlphaFoldDB" id="A0A073KAC0"/>
<sequence>MLPFILSIVLIISLLVSMYLVYKKRKNAGLTGVKSALTSICCFLIAILNLLAYWLNFVGIVTWLTSMILLLVGAYCTKYIPISKKVH</sequence>
<name>A0A073KAC0_9BACI</name>
<feature type="transmembrane region" description="Helical" evidence="1">
    <location>
        <begin position="60"/>
        <end position="80"/>
    </location>
</feature>
<comment type="caution">
    <text evidence="2">The sequence shown here is derived from an EMBL/GenBank/DDBJ whole genome shotgun (WGS) entry which is preliminary data.</text>
</comment>
<proteinExistence type="predicted"/>
<protein>
    <recommendedName>
        <fullName evidence="4">Group-specific protein</fullName>
    </recommendedName>
</protein>
<dbReference type="Proteomes" id="UP000027778">
    <property type="component" value="Unassembled WGS sequence"/>
</dbReference>
<accession>A0A073KAC0</accession>
<evidence type="ECO:0000313" key="3">
    <source>
        <dbReference type="Proteomes" id="UP000027778"/>
    </source>
</evidence>
<keyword evidence="1" id="KW-0472">Membrane</keyword>
<dbReference type="EMBL" id="JOTM01000015">
    <property type="protein sequence ID" value="KEK23495.1"/>
    <property type="molecule type" value="Genomic_DNA"/>
</dbReference>
<evidence type="ECO:0000256" key="1">
    <source>
        <dbReference type="SAM" id="Phobius"/>
    </source>
</evidence>
<gene>
    <name evidence="2" type="ORF">BAGA_08355</name>
</gene>